<dbReference type="InterPro" id="IPR018960">
    <property type="entry name" value="DUF1990"/>
</dbReference>
<feature type="domain" description="DUF1990" evidence="1">
    <location>
        <begin position="28"/>
        <end position="198"/>
    </location>
</feature>
<evidence type="ECO:0000313" key="2">
    <source>
        <dbReference type="EMBL" id="GFR50580.1"/>
    </source>
</evidence>
<reference evidence="2 3" key="1">
    <citation type="journal article" date="2021" name="Sci. Rep.">
        <title>Genome sequencing of the multicellular alga Astrephomene provides insights into convergent evolution of germ-soma differentiation.</title>
        <authorList>
            <person name="Yamashita S."/>
            <person name="Yamamoto K."/>
            <person name="Matsuzaki R."/>
            <person name="Suzuki S."/>
            <person name="Yamaguchi H."/>
            <person name="Hirooka S."/>
            <person name="Minakuchi Y."/>
            <person name="Miyagishima S."/>
            <person name="Kawachi M."/>
            <person name="Toyoda A."/>
            <person name="Nozaki H."/>
        </authorList>
    </citation>
    <scope>NUCLEOTIDE SEQUENCE [LARGE SCALE GENOMIC DNA]</scope>
    <source>
        <strain evidence="2 3">NIES-4017</strain>
    </source>
</reference>
<dbReference type="AlphaFoldDB" id="A0AAD3DYX6"/>
<gene>
    <name evidence="2" type="ORF">Agub_g12854</name>
</gene>
<organism evidence="2 3">
    <name type="scientific">Astrephomene gubernaculifera</name>
    <dbReference type="NCBI Taxonomy" id="47775"/>
    <lineage>
        <taxon>Eukaryota</taxon>
        <taxon>Viridiplantae</taxon>
        <taxon>Chlorophyta</taxon>
        <taxon>core chlorophytes</taxon>
        <taxon>Chlorophyceae</taxon>
        <taxon>CS clade</taxon>
        <taxon>Chlamydomonadales</taxon>
        <taxon>Astrephomenaceae</taxon>
        <taxon>Astrephomene</taxon>
    </lineage>
</organism>
<name>A0AAD3DYX6_9CHLO</name>
<sequence length="213" mass="23581">MVLLALTQPTCEDEERVKKESASKPLNYAHVGTTRDPVAVRQLADRGWVVDAVSVRVGQGDRAFRAACSCLHRWGHFQLGWARVRSDTGTRQGCPVAVTSRTLFMWSCNPLRIVYSVEQQPPRFRLPWQPRPARSFRFAHGCVEGHLLAGEESFGVEMRPDGSVWYDITTFSRPIHPLAIACYPLTRHFQKKFGADSAGAMLAAVAAAAASGE</sequence>
<evidence type="ECO:0000259" key="1">
    <source>
        <dbReference type="Pfam" id="PF09348"/>
    </source>
</evidence>
<dbReference type="Pfam" id="PF09348">
    <property type="entry name" value="DUF1990"/>
    <property type="match status" value="1"/>
</dbReference>
<protein>
    <recommendedName>
        <fullName evidence="1">DUF1990 domain-containing protein</fullName>
    </recommendedName>
</protein>
<keyword evidence="3" id="KW-1185">Reference proteome</keyword>
<dbReference type="PANTHER" id="PTHR34202">
    <property type="entry name" value="UPF0548 PROTEIN"/>
    <property type="match status" value="1"/>
</dbReference>
<dbReference type="Proteomes" id="UP001054857">
    <property type="component" value="Unassembled WGS sequence"/>
</dbReference>
<proteinExistence type="predicted"/>
<dbReference type="PANTHER" id="PTHR34202:SF1">
    <property type="entry name" value="UPF0548 PROTEIN"/>
    <property type="match status" value="1"/>
</dbReference>
<evidence type="ECO:0000313" key="3">
    <source>
        <dbReference type="Proteomes" id="UP001054857"/>
    </source>
</evidence>
<accession>A0AAD3DYX6</accession>
<dbReference type="EMBL" id="BMAR01000038">
    <property type="protein sequence ID" value="GFR50580.1"/>
    <property type="molecule type" value="Genomic_DNA"/>
</dbReference>
<comment type="caution">
    <text evidence="2">The sequence shown here is derived from an EMBL/GenBank/DDBJ whole genome shotgun (WGS) entry which is preliminary data.</text>
</comment>